<evidence type="ECO:0000256" key="3">
    <source>
        <dbReference type="ARBA" id="ARBA00023015"/>
    </source>
</evidence>
<gene>
    <name evidence="8" type="ORF">SAMN05421747_10677</name>
</gene>
<dbReference type="GO" id="GO:0000156">
    <property type="term" value="F:phosphorelay response regulator activity"/>
    <property type="evidence" value="ECO:0007669"/>
    <property type="project" value="TreeGrafter"/>
</dbReference>
<keyword evidence="4 6" id="KW-0238">DNA-binding</keyword>
<dbReference type="InterPro" id="IPR036388">
    <property type="entry name" value="WH-like_DNA-bd_sf"/>
</dbReference>
<dbReference type="InterPro" id="IPR001867">
    <property type="entry name" value="OmpR/PhoB-type_DNA-bd"/>
</dbReference>
<dbReference type="Proteomes" id="UP000199577">
    <property type="component" value="Unassembled WGS sequence"/>
</dbReference>
<evidence type="ECO:0000256" key="5">
    <source>
        <dbReference type="ARBA" id="ARBA00023163"/>
    </source>
</evidence>
<evidence type="ECO:0000313" key="9">
    <source>
        <dbReference type="Proteomes" id="UP000199577"/>
    </source>
</evidence>
<dbReference type="GO" id="GO:0032993">
    <property type="term" value="C:protein-DNA complex"/>
    <property type="evidence" value="ECO:0007669"/>
    <property type="project" value="TreeGrafter"/>
</dbReference>
<feature type="domain" description="OmpR/PhoB-type" evidence="7">
    <location>
        <begin position="13"/>
        <end position="113"/>
    </location>
</feature>
<keyword evidence="2" id="KW-0902">Two-component regulatory system</keyword>
<keyword evidence="9" id="KW-1185">Reference proteome</keyword>
<organism evidence="8 9">
    <name type="scientific">Parapedobacter composti</name>
    <dbReference type="NCBI Taxonomy" id="623281"/>
    <lineage>
        <taxon>Bacteria</taxon>
        <taxon>Pseudomonadati</taxon>
        <taxon>Bacteroidota</taxon>
        <taxon>Sphingobacteriia</taxon>
        <taxon>Sphingobacteriales</taxon>
        <taxon>Sphingobacteriaceae</taxon>
        <taxon>Parapedobacter</taxon>
    </lineage>
</organism>
<dbReference type="CDD" id="cd00383">
    <property type="entry name" value="trans_reg_C"/>
    <property type="match status" value="1"/>
</dbReference>
<dbReference type="EMBL" id="FOLL01000006">
    <property type="protein sequence ID" value="SFC20603.1"/>
    <property type="molecule type" value="Genomic_DNA"/>
</dbReference>
<dbReference type="SUPFAM" id="SSF46894">
    <property type="entry name" value="C-terminal effector domain of the bipartite response regulators"/>
    <property type="match status" value="1"/>
</dbReference>
<name>A0A1I1HGK9_9SPHI</name>
<dbReference type="PANTHER" id="PTHR48111">
    <property type="entry name" value="REGULATOR OF RPOS"/>
    <property type="match status" value="1"/>
</dbReference>
<protein>
    <submittedName>
        <fullName evidence="8">Transcriptional regulatory protein, C terminal</fullName>
    </submittedName>
</protein>
<dbReference type="GO" id="GO:0006355">
    <property type="term" value="P:regulation of DNA-templated transcription"/>
    <property type="evidence" value="ECO:0007669"/>
    <property type="project" value="InterPro"/>
</dbReference>
<dbReference type="SMART" id="SM00862">
    <property type="entry name" value="Trans_reg_C"/>
    <property type="match status" value="1"/>
</dbReference>
<feature type="DNA-binding region" description="OmpR/PhoB-type" evidence="6">
    <location>
        <begin position="13"/>
        <end position="113"/>
    </location>
</feature>
<dbReference type="RefSeq" id="WP_244518795.1">
    <property type="nucleotide sequence ID" value="NZ_FOLL01000006.1"/>
</dbReference>
<proteinExistence type="predicted"/>
<keyword evidence="5" id="KW-0804">Transcription</keyword>
<evidence type="ECO:0000256" key="6">
    <source>
        <dbReference type="PROSITE-ProRule" id="PRU01091"/>
    </source>
</evidence>
<dbReference type="Pfam" id="PF00486">
    <property type="entry name" value="Trans_reg_C"/>
    <property type="match status" value="1"/>
</dbReference>
<evidence type="ECO:0000256" key="2">
    <source>
        <dbReference type="ARBA" id="ARBA00023012"/>
    </source>
</evidence>
<dbReference type="STRING" id="623281.SAMN05421747_10677"/>
<accession>A0A1I1HGK9</accession>
<dbReference type="PROSITE" id="PS51755">
    <property type="entry name" value="OMPR_PHOB"/>
    <property type="match status" value="1"/>
</dbReference>
<evidence type="ECO:0000313" key="8">
    <source>
        <dbReference type="EMBL" id="SFC20603.1"/>
    </source>
</evidence>
<dbReference type="GO" id="GO:0000976">
    <property type="term" value="F:transcription cis-regulatory region binding"/>
    <property type="evidence" value="ECO:0007669"/>
    <property type="project" value="TreeGrafter"/>
</dbReference>
<dbReference type="InterPro" id="IPR039420">
    <property type="entry name" value="WalR-like"/>
</dbReference>
<dbReference type="AlphaFoldDB" id="A0A1I1HGK9"/>
<evidence type="ECO:0000256" key="1">
    <source>
        <dbReference type="ARBA" id="ARBA00022553"/>
    </source>
</evidence>
<evidence type="ECO:0000259" key="7">
    <source>
        <dbReference type="PROSITE" id="PS51755"/>
    </source>
</evidence>
<keyword evidence="1" id="KW-0597">Phosphoprotein</keyword>
<sequence length="115" mass="13284">MQAIARRKFGLREDTVSIGGFVVHLGKRLVTCGEQEIPLSRKEFDMLSYLLMHRNRPLSRIQLYEHVWGDFASEESDSNHIDVHIKNIRKKLGEFADVSWLETVRGIGYKIRAAT</sequence>
<dbReference type="PANTHER" id="PTHR48111:SF1">
    <property type="entry name" value="TWO-COMPONENT RESPONSE REGULATOR ORR33"/>
    <property type="match status" value="1"/>
</dbReference>
<evidence type="ECO:0000256" key="4">
    <source>
        <dbReference type="ARBA" id="ARBA00023125"/>
    </source>
</evidence>
<reference evidence="8 9" key="1">
    <citation type="submission" date="2016-10" db="EMBL/GenBank/DDBJ databases">
        <authorList>
            <person name="de Groot N.N."/>
        </authorList>
    </citation>
    <scope>NUCLEOTIDE SEQUENCE [LARGE SCALE GENOMIC DNA]</scope>
    <source>
        <strain evidence="8 9">DSM 22900</strain>
    </source>
</reference>
<dbReference type="Gene3D" id="1.10.10.10">
    <property type="entry name" value="Winged helix-like DNA-binding domain superfamily/Winged helix DNA-binding domain"/>
    <property type="match status" value="1"/>
</dbReference>
<dbReference type="GO" id="GO:0005829">
    <property type="term" value="C:cytosol"/>
    <property type="evidence" value="ECO:0007669"/>
    <property type="project" value="TreeGrafter"/>
</dbReference>
<keyword evidence="3" id="KW-0805">Transcription regulation</keyword>
<dbReference type="InterPro" id="IPR016032">
    <property type="entry name" value="Sig_transdc_resp-reg_C-effctor"/>
</dbReference>